<comment type="caution">
    <text evidence="1">The sequence shown here is derived from an EMBL/GenBank/DDBJ whole genome shotgun (WGS) entry which is preliminary data.</text>
</comment>
<protein>
    <recommendedName>
        <fullName evidence="3">HEAT repeat protein</fullName>
    </recommendedName>
</protein>
<name>A0A8J3P140_9ACTN</name>
<evidence type="ECO:0000313" key="2">
    <source>
        <dbReference type="Proteomes" id="UP000659904"/>
    </source>
</evidence>
<dbReference type="AlphaFoldDB" id="A0A8J3P140"/>
<dbReference type="EMBL" id="BONH01000025">
    <property type="protein sequence ID" value="GIG00154.1"/>
    <property type="molecule type" value="Genomic_DNA"/>
</dbReference>
<dbReference type="SUPFAM" id="SSF48371">
    <property type="entry name" value="ARM repeat"/>
    <property type="match status" value="1"/>
</dbReference>
<dbReference type="InterPro" id="IPR016024">
    <property type="entry name" value="ARM-type_fold"/>
</dbReference>
<dbReference type="Gene3D" id="1.25.10.10">
    <property type="entry name" value="Leucine-rich Repeat Variant"/>
    <property type="match status" value="1"/>
</dbReference>
<sequence length="257" mass="27961">MFSTYGKHHGWFSFETTMRRTAARTVSCTGLVKMWHVERMIDNVGALNAVVRHAVELEGDYHDIAPTLAALSACGDSALVPRLHEELDRFLNEENFYGRDLIASILAGIDGIAALGTLLRASSRDLGDDQDSLSAEIVDLLRTDQETARLTVLELATSDVPELRRTALWAWGFVAQAQDFELLAAAAADPQIRSTAIGSIPDPADDDRAFHVLVLALRDPHEQVRVSAVSRLGYTGRPDAAAPLAVDRKGGADDRMA</sequence>
<dbReference type="RefSeq" id="WP_120314718.1">
    <property type="nucleotide sequence ID" value="NZ_BONH01000025.1"/>
</dbReference>
<evidence type="ECO:0008006" key="3">
    <source>
        <dbReference type="Google" id="ProtNLM"/>
    </source>
</evidence>
<keyword evidence="2" id="KW-1185">Reference proteome</keyword>
<accession>A0A8J3P140</accession>
<proteinExistence type="predicted"/>
<gene>
    <name evidence="1" type="ORF">Cci01nite_52470</name>
</gene>
<dbReference type="InterPro" id="IPR011989">
    <property type="entry name" value="ARM-like"/>
</dbReference>
<reference evidence="1 2" key="1">
    <citation type="submission" date="2021-01" db="EMBL/GenBank/DDBJ databases">
        <title>Whole genome shotgun sequence of Catellatospora citrea NBRC 14495.</title>
        <authorList>
            <person name="Komaki H."/>
            <person name="Tamura T."/>
        </authorList>
    </citation>
    <scope>NUCLEOTIDE SEQUENCE [LARGE SCALE GENOMIC DNA]</scope>
    <source>
        <strain evidence="1 2">NBRC 14495</strain>
    </source>
</reference>
<organism evidence="1 2">
    <name type="scientific">Catellatospora citrea</name>
    <dbReference type="NCBI Taxonomy" id="53366"/>
    <lineage>
        <taxon>Bacteria</taxon>
        <taxon>Bacillati</taxon>
        <taxon>Actinomycetota</taxon>
        <taxon>Actinomycetes</taxon>
        <taxon>Micromonosporales</taxon>
        <taxon>Micromonosporaceae</taxon>
        <taxon>Catellatospora</taxon>
    </lineage>
</organism>
<dbReference type="Proteomes" id="UP000659904">
    <property type="component" value="Unassembled WGS sequence"/>
</dbReference>
<evidence type="ECO:0000313" key="1">
    <source>
        <dbReference type="EMBL" id="GIG00154.1"/>
    </source>
</evidence>